<organism evidence="1 2">
    <name type="scientific">Exidia glandulosa HHB12029</name>
    <dbReference type="NCBI Taxonomy" id="1314781"/>
    <lineage>
        <taxon>Eukaryota</taxon>
        <taxon>Fungi</taxon>
        <taxon>Dikarya</taxon>
        <taxon>Basidiomycota</taxon>
        <taxon>Agaricomycotina</taxon>
        <taxon>Agaricomycetes</taxon>
        <taxon>Auriculariales</taxon>
        <taxon>Exidiaceae</taxon>
        <taxon>Exidia</taxon>
    </lineage>
</organism>
<protein>
    <submittedName>
        <fullName evidence="1">Uncharacterized protein</fullName>
    </submittedName>
</protein>
<reference evidence="1 2" key="1">
    <citation type="journal article" date="2016" name="Mol. Biol. Evol.">
        <title>Comparative Genomics of Early-Diverging Mushroom-Forming Fungi Provides Insights into the Origins of Lignocellulose Decay Capabilities.</title>
        <authorList>
            <person name="Nagy L.G."/>
            <person name="Riley R."/>
            <person name="Tritt A."/>
            <person name="Adam C."/>
            <person name="Daum C."/>
            <person name="Floudas D."/>
            <person name="Sun H."/>
            <person name="Yadav J.S."/>
            <person name="Pangilinan J."/>
            <person name="Larsson K.H."/>
            <person name="Matsuura K."/>
            <person name="Barry K."/>
            <person name="Labutti K."/>
            <person name="Kuo R."/>
            <person name="Ohm R.A."/>
            <person name="Bhattacharya S.S."/>
            <person name="Shirouzu T."/>
            <person name="Yoshinaga Y."/>
            <person name="Martin F.M."/>
            <person name="Grigoriev I.V."/>
            <person name="Hibbett D.S."/>
        </authorList>
    </citation>
    <scope>NUCLEOTIDE SEQUENCE [LARGE SCALE GENOMIC DNA]</scope>
    <source>
        <strain evidence="1 2">HHB12029</strain>
    </source>
</reference>
<evidence type="ECO:0000313" key="2">
    <source>
        <dbReference type="Proteomes" id="UP000077266"/>
    </source>
</evidence>
<dbReference type="OrthoDB" id="5945798at2759"/>
<evidence type="ECO:0000313" key="1">
    <source>
        <dbReference type="EMBL" id="KZV94181.1"/>
    </source>
</evidence>
<dbReference type="Proteomes" id="UP000077266">
    <property type="component" value="Unassembled WGS sequence"/>
</dbReference>
<dbReference type="InParanoid" id="A0A165J1B0"/>
<dbReference type="EMBL" id="KV425977">
    <property type="protein sequence ID" value="KZV94181.1"/>
    <property type="molecule type" value="Genomic_DNA"/>
</dbReference>
<keyword evidence="2" id="KW-1185">Reference proteome</keyword>
<sequence>MSRAVWGLIRRAGPDVSTRYRRSLHGDAFVAGRVVHAGAIHLVEPTPPSIAHEVRLDLRASDLAFPSGDNVYDHSASAPFVLEHTPWQREDFFTVSTVEYTRSLDKFIRHTHQDAANVHVPAIGVMGFGGGNIQSSTVSLYIEPHYSSIQIYISESAGKGMGIFARRSIDKDECLFREVPLLVIMSQFLTHIASDFEWAASQVMPTRTLAALDGLHSC</sequence>
<dbReference type="InterPro" id="IPR046341">
    <property type="entry name" value="SET_dom_sf"/>
</dbReference>
<dbReference type="SUPFAM" id="SSF82199">
    <property type="entry name" value="SET domain"/>
    <property type="match status" value="1"/>
</dbReference>
<accession>A0A165J1B0</accession>
<proteinExistence type="predicted"/>
<gene>
    <name evidence="1" type="ORF">EXIGLDRAFT_835158</name>
</gene>
<dbReference type="AlphaFoldDB" id="A0A165J1B0"/>
<name>A0A165J1B0_EXIGL</name>